<dbReference type="Gene3D" id="3.40.50.1000">
    <property type="entry name" value="HAD superfamily/HAD-like"/>
    <property type="match status" value="1"/>
</dbReference>
<dbReference type="SUPFAM" id="SSF56784">
    <property type="entry name" value="HAD-like"/>
    <property type="match status" value="1"/>
</dbReference>
<dbReference type="InterPro" id="IPR036412">
    <property type="entry name" value="HAD-like_sf"/>
</dbReference>
<keyword evidence="2" id="KW-0012">Acyltransferase</keyword>
<evidence type="ECO:0000313" key="5">
    <source>
        <dbReference type="EMBL" id="CAB4540435.1"/>
    </source>
</evidence>
<dbReference type="GO" id="GO:0003841">
    <property type="term" value="F:1-acylglycerol-3-phosphate O-acyltransferase activity"/>
    <property type="evidence" value="ECO:0007669"/>
    <property type="project" value="TreeGrafter"/>
</dbReference>
<evidence type="ECO:0000256" key="3">
    <source>
        <dbReference type="SAM" id="MobiDB-lite"/>
    </source>
</evidence>
<dbReference type="EMBL" id="CAEZSF010000086">
    <property type="protein sequence ID" value="CAB4540435.1"/>
    <property type="molecule type" value="Genomic_DNA"/>
</dbReference>
<accession>A0A6J6BNX6</accession>
<sequence length="491" mass="52936">MATMQSGSQGTKAARTGAAIFDLDRTLLAGASGPIISDALRQVGLLSSSTSGIESVAFGIFNLIGETWPSMLISRQGARAARGWPVELVQEAAEIATSRLLQSVLPFALQEIEEHRAVGRKLVMATTTPADLIAPLAEALGFDDVVATRYATSSGHYDGTIDGEFVWGKGKARSVKLWAQDNRVDLDQSYAYSDSYYDVPLLSIVGNPRAVNPDPRMYAQATLRRWPIMHFDVPPGVPKFAGIEPQRLLLLLAQPQLFPWVRFGIEGVENLPSEGPAILVGNHRSYFDPLAISFLLARLGRPARFLGKKEVFDAPLVGDVVTALGGIRVDRGTGSDAPLRAAEDALAAGEMVALMPQGTIPRGPAFFNPELQGRWGAVRLAHATGAPIIPVGLWGTEQVWPRSSRFPDVTQVIRPPRVQITVGPAVELETGDADADTKLVMSAICALLPEESRSQRPPSQDDLARTYPGGVVPEDVEWASEHETDRRPGTD</sequence>
<dbReference type="InterPro" id="IPR002123">
    <property type="entry name" value="Plipid/glycerol_acylTrfase"/>
</dbReference>
<dbReference type="Pfam" id="PF01553">
    <property type="entry name" value="Acyltransferase"/>
    <property type="match status" value="1"/>
</dbReference>
<gene>
    <name evidence="5" type="ORF">UFOPK1358_00992</name>
</gene>
<evidence type="ECO:0000256" key="2">
    <source>
        <dbReference type="ARBA" id="ARBA00023315"/>
    </source>
</evidence>
<feature type="region of interest" description="Disordered" evidence="3">
    <location>
        <begin position="451"/>
        <end position="491"/>
    </location>
</feature>
<reference evidence="5" key="1">
    <citation type="submission" date="2020-05" db="EMBL/GenBank/DDBJ databases">
        <authorList>
            <person name="Chiriac C."/>
            <person name="Salcher M."/>
            <person name="Ghai R."/>
            <person name="Kavagutti S V."/>
        </authorList>
    </citation>
    <scope>NUCLEOTIDE SEQUENCE</scope>
</reference>
<dbReference type="InterPro" id="IPR023214">
    <property type="entry name" value="HAD_sf"/>
</dbReference>
<dbReference type="Pfam" id="PF12710">
    <property type="entry name" value="HAD"/>
    <property type="match status" value="1"/>
</dbReference>
<dbReference type="PANTHER" id="PTHR10434">
    <property type="entry name" value="1-ACYL-SN-GLYCEROL-3-PHOSPHATE ACYLTRANSFERASE"/>
    <property type="match status" value="1"/>
</dbReference>
<dbReference type="AlphaFoldDB" id="A0A6J6BNX6"/>
<dbReference type="CDD" id="cd07989">
    <property type="entry name" value="LPLAT_AGPAT-like"/>
    <property type="match status" value="1"/>
</dbReference>
<organism evidence="5">
    <name type="scientific">freshwater metagenome</name>
    <dbReference type="NCBI Taxonomy" id="449393"/>
    <lineage>
        <taxon>unclassified sequences</taxon>
        <taxon>metagenomes</taxon>
        <taxon>ecological metagenomes</taxon>
    </lineage>
</organism>
<dbReference type="InterPro" id="IPR006385">
    <property type="entry name" value="HAD_hydro_SerB1"/>
</dbReference>
<evidence type="ECO:0000256" key="1">
    <source>
        <dbReference type="ARBA" id="ARBA00022679"/>
    </source>
</evidence>
<dbReference type="SMART" id="SM00563">
    <property type="entry name" value="PlsC"/>
    <property type="match status" value="1"/>
</dbReference>
<protein>
    <submittedName>
        <fullName evidence="5">Unannotated protein</fullName>
    </submittedName>
</protein>
<name>A0A6J6BNX6_9ZZZZ</name>
<dbReference type="SUPFAM" id="SSF69593">
    <property type="entry name" value="Glycerol-3-phosphate (1)-acyltransferase"/>
    <property type="match status" value="1"/>
</dbReference>
<evidence type="ECO:0000259" key="4">
    <source>
        <dbReference type="SMART" id="SM00563"/>
    </source>
</evidence>
<dbReference type="Gene3D" id="1.20.1440.100">
    <property type="entry name" value="SG protein - dephosphorylation function"/>
    <property type="match status" value="1"/>
</dbReference>
<dbReference type="NCBIfam" id="TIGR01490">
    <property type="entry name" value="HAD-SF-IB-hyp1"/>
    <property type="match status" value="1"/>
</dbReference>
<proteinExistence type="predicted"/>
<feature type="compositionally biased region" description="Basic and acidic residues" evidence="3">
    <location>
        <begin position="479"/>
        <end position="491"/>
    </location>
</feature>
<feature type="domain" description="Phospholipid/glycerol acyltransferase" evidence="4">
    <location>
        <begin position="277"/>
        <end position="396"/>
    </location>
</feature>
<keyword evidence="1" id="KW-0808">Transferase</keyword>
<dbReference type="PANTHER" id="PTHR10434:SF11">
    <property type="entry name" value="1-ACYL-SN-GLYCEROL-3-PHOSPHATE ACYLTRANSFERASE"/>
    <property type="match status" value="1"/>
</dbReference>
<dbReference type="GO" id="GO:0006654">
    <property type="term" value="P:phosphatidic acid biosynthetic process"/>
    <property type="evidence" value="ECO:0007669"/>
    <property type="project" value="TreeGrafter"/>
</dbReference>
<dbReference type="NCBIfam" id="TIGR01488">
    <property type="entry name" value="HAD-SF-IB"/>
    <property type="match status" value="1"/>
</dbReference>